<sequence>MAGIRLDQVDKVYTGGVKAVDGLDLDIRDGEFMVLVGPSGCGKSTALRMIAGLEEISGGTVSIGGQVVNDLAPKDRDIAMVFQNYALYPHMTVEKNLEFGLKLRGASKEERKKKVAEAAKMLGLEQFLSRKPAALSGGQRQRVAMGRAIVREPQAFLMDEPLSNLDAKLRVSMRASLSQLHERLGVTTVYVTHDQVEAMTLGSRVCVLREGKLQQVDTPQRLFDNPVNLFVAGFIGSPSMNFVTAELTRADGGAQVSFAGYTLPVPDALLAAKEGLEGYVGRPVILGVRPSDFEDAAHAKPDWAPLEATCSVTEELGSEINVIFAIDAPPVEHKDTADLAEDAAEGEADTAIPLVDDKALWTARVNARSQVRPGRRVELAVDTSRLHFFDPETGLAIGYQQSAPPADADAVPAGDEVEVLKG</sequence>
<dbReference type="InterPro" id="IPR047641">
    <property type="entry name" value="ABC_transpr_MalK/UgpC-like"/>
</dbReference>
<dbReference type="InterPro" id="IPR040582">
    <property type="entry name" value="OB_MalK-like"/>
</dbReference>
<dbReference type="SUPFAM" id="SSF52540">
    <property type="entry name" value="P-loop containing nucleoside triphosphate hydrolases"/>
    <property type="match status" value="1"/>
</dbReference>
<evidence type="ECO:0000256" key="2">
    <source>
        <dbReference type="ARBA" id="ARBA00022741"/>
    </source>
</evidence>
<dbReference type="SUPFAM" id="SSF50331">
    <property type="entry name" value="MOP-like"/>
    <property type="match status" value="1"/>
</dbReference>
<dbReference type="PANTHER" id="PTHR43875">
    <property type="entry name" value="MALTODEXTRIN IMPORT ATP-BINDING PROTEIN MSMX"/>
    <property type="match status" value="1"/>
</dbReference>
<dbReference type="PROSITE" id="PS00211">
    <property type="entry name" value="ABC_TRANSPORTER_1"/>
    <property type="match status" value="1"/>
</dbReference>
<evidence type="ECO:0000259" key="4">
    <source>
        <dbReference type="PROSITE" id="PS50893"/>
    </source>
</evidence>
<keyword evidence="3 5" id="KW-0067">ATP-binding</keyword>
<keyword evidence="2" id="KW-0547">Nucleotide-binding</keyword>
<dbReference type="InterPro" id="IPR003439">
    <property type="entry name" value="ABC_transporter-like_ATP-bd"/>
</dbReference>
<organism evidence="5 6">
    <name type="scientific">Actinomadura parmotrematis</name>
    <dbReference type="NCBI Taxonomy" id="2864039"/>
    <lineage>
        <taxon>Bacteria</taxon>
        <taxon>Bacillati</taxon>
        <taxon>Actinomycetota</taxon>
        <taxon>Actinomycetes</taxon>
        <taxon>Streptosporangiales</taxon>
        <taxon>Thermomonosporaceae</taxon>
        <taxon>Actinomadura</taxon>
    </lineage>
</organism>
<proteinExistence type="predicted"/>
<dbReference type="Gene3D" id="2.40.50.140">
    <property type="entry name" value="Nucleic acid-binding proteins"/>
    <property type="match status" value="1"/>
</dbReference>
<keyword evidence="6" id="KW-1185">Reference proteome</keyword>
<dbReference type="InterPro" id="IPR027417">
    <property type="entry name" value="P-loop_NTPase"/>
</dbReference>
<dbReference type="InterPro" id="IPR008995">
    <property type="entry name" value="Mo/tungstate-bd_C_term_dom"/>
</dbReference>
<dbReference type="Pfam" id="PF17912">
    <property type="entry name" value="OB_MalK"/>
    <property type="match status" value="1"/>
</dbReference>
<dbReference type="InterPro" id="IPR003593">
    <property type="entry name" value="AAA+_ATPase"/>
</dbReference>
<dbReference type="InterPro" id="IPR017871">
    <property type="entry name" value="ABC_transporter-like_CS"/>
</dbReference>
<dbReference type="RefSeq" id="WP_220166635.1">
    <property type="nucleotide sequence ID" value="NZ_JAIBOA010000007.1"/>
</dbReference>
<gene>
    <name evidence="5" type="primary">ugpC</name>
    <name evidence="5" type="ORF">K1Y72_13655</name>
</gene>
<evidence type="ECO:0000313" key="6">
    <source>
        <dbReference type="Proteomes" id="UP000774570"/>
    </source>
</evidence>
<dbReference type="Pfam" id="PF00005">
    <property type="entry name" value="ABC_tran"/>
    <property type="match status" value="1"/>
</dbReference>
<dbReference type="InterPro" id="IPR015855">
    <property type="entry name" value="ABC_transpr_MalK-like"/>
</dbReference>
<dbReference type="Gene3D" id="2.40.50.100">
    <property type="match status" value="2"/>
</dbReference>
<dbReference type="EMBL" id="JAIBOA010000007">
    <property type="protein sequence ID" value="MBW8483426.1"/>
    <property type="molecule type" value="Genomic_DNA"/>
</dbReference>
<feature type="domain" description="ABC transporter" evidence="4">
    <location>
        <begin position="4"/>
        <end position="235"/>
    </location>
</feature>
<accession>A0ABS7FSP2</accession>
<dbReference type="PANTHER" id="PTHR43875:SF1">
    <property type="entry name" value="OSMOPROTECTIVE COMPOUNDS UPTAKE ATP-BINDING PROTEIN GGTA"/>
    <property type="match status" value="1"/>
</dbReference>
<reference evidence="5 6" key="1">
    <citation type="submission" date="2021-07" db="EMBL/GenBank/DDBJ databases">
        <title>Actinomadura sp. PM05-2 isolated from lichen.</title>
        <authorList>
            <person name="Somphong A."/>
            <person name="Phongsopitanun W."/>
            <person name="Tanasupawat S."/>
            <person name="Peongsungnone V."/>
        </authorList>
    </citation>
    <scope>NUCLEOTIDE SEQUENCE [LARGE SCALE GENOMIC DNA]</scope>
    <source>
        <strain evidence="5 6">PM05-2</strain>
    </source>
</reference>
<evidence type="ECO:0000256" key="3">
    <source>
        <dbReference type="ARBA" id="ARBA00022840"/>
    </source>
</evidence>
<dbReference type="GO" id="GO:0005524">
    <property type="term" value="F:ATP binding"/>
    <property type="evidence" value="ECO:0007669"/>
    <property type="project" value="UniProtKB-KW"/>
</dbReference>
<evidence type="ECO:0000313" key="5">
    <source>
        <dbReference type="EMBL" id="MBW8483426.1"/>
    </source>
</evidence>
<dbReference type="NCBIfam" id="NF008653">
    <property type="entry name" value="PRK11650.1"/>
    <property type="match status" value="1"/>
</dbReference>
<dbReference type="Proteomes" id="UP000774570">
    <property type="component" value="Unassembled WGS sequence"/>
</dbReference>
<keyword evidence="1" id="KW-0813">Transport</keyword>
<protein>
    <submittedName>
        <fullName evidence="5">Sn-glycerol-3-phosphate ABC transporter ATP-binding protein UgpC</fullName>
    </submittedName>
</protein>
<comment type="caution">
    <text evidence="5">The sequence shown here is derived from an EMBL/GenBank/DDBJ whole genome shotgun (WGS) entry which is preliminary data.</text>
</comment>
<evidence type="ECO:0000256" key="1">
    <source>
        <dbReference type="ARBA" id="ARBA00022448"/>
    </source>
</evidence>
<dbReference type="SMART" id="SM00382">
    <property type="entry name" value="AAA"/>
    <property type="match status" value="1"/>
</dbReference>
<dbReference type="PROSITE" id="PS50893">
    <property type="entry name" value="ABC_TRANSPORTER_2"/>
    <property type="match status" value="1"/>
</dbReference>
<dbReference type="CDD" id="cd03301">
    <property type="entry name" value="ABC_MalK_N"/>
    <property type="match status" value="1"/>
</dbReference>
<dbReference type="InterPro" id="IPR012340">
    <property type="entry name" value="NA-bd_OB-fold"/>
</dbReference>
<name>A0ABS7FSP2_9ACTN</name>
<dbReference type="Gene3D" id="3.40.50.300">
    <property type="entry name" value="P-loop containing nucleotide triphosphate hydrolases"/>
    <property type="match status" value="1"/>
</dbReference>